<feature type="coiled-coil region" evidence="1">
    <location>
        <begin position="449"/>
        <end position="516"/>
    </location>
</feature>
<feature type="region of interest" description="Disordered" evidence="2">
    <location>
        <begin position="659"/>
        <end position="678"/>
    </location>
</feature>
<keyword evidence="1" id="KW-0175">Coiled coil</keyword>
<organism evidence="3 4">
    <name type="scientific">Bremerella volcania</name>
    <dbReference type="NCBI Taxonomy" id="2527984"/>
    <lineage>
        <taxon>Bacteria</taxon>
        <taxon>Pseudomonadati</taxon>
        <taxon>Planctomycetota</taxon>
        <taxon>Planctomycetia</taxon>
        <taxon>Pirellulales</taxon>
        <taxon>Pirellulaceae</taxon>
        <taxon>Bremerella</taxon>
    </lineage>
</organism>
<name>A0A518CB39_9BACT</name>
<keyword evidence="4" id="KW-1185">Reference proteome</keyword>
<sequence>MSDPSTQRLVKYQLTMEMAPDAEQNAKRFSALMGMIQNEALNHVKNSAKAREERETSAVDKINQEHRKQLGVMEDIHTKATRMVEIAEEERTRIIKHETEKQTEARKTALEKLEEQHRKHVDGIHRSTREMHDSFLSAGEGLVTFGRGLAEIGVAGEEDIEKMLRVLIRVQAVVDVTKGGIEIYRGIRSAVDAYRNSVLAAAAAEEALNLARARGGTRAAANLGLTGLGTTATTVASGTIGTTGLGSTLTTAIAGLGTTLSGAILSIPGALALAIAGVGAGGAMAFNVGGIRDRSANAIDPTMVDPNSMMGSIGGSMDRIGQFDTLFFGGLPINRLSMFNGLEALQDSAKARQTITQQMEAKRQSYLSGEEFEQFQRDNNARQNQFDLRRQLRQLAIQREQEIDALTGGPNLETVRDRFGIAQRDLKTARQQFSMAESLEPGRMQREELVRAQNQLVEAHQRVKDLTERRIQLEREAGQESIAAARARSSELQKQLDLAKQQRMEAESRYLSAKERFGQMDEVSQHNAIMAMQRAQRLGIGRAGELSRDERMMLRNIGTQQAEQFARAGDTAAAEIGNFDQFFGTMERQVLNQLGDGSPGNRKIISELQAKLDIESRIIVETKLDVEKITKTVVDAATSDIDHKFELMNQQIRQDIEQQGSNRSSMFGGGPGQTRVGG</sequence>
<proteinExistence type="predicted"/>
<accession>A0A518CB39</accession>
<dbReference type="AlphaFoldDB" id="A0A518CB39"/>
<dbReference type="EMBL" id="CP036289">
    <property type="protein sequence ID" value="QDU76437.1"/>
    <property type="molecule type" value="Genomic_DNA"/>
</dbReference>
<evidence type="ECO:0000256" key="2">
    <source>
        <dbReference type="SAM" id="MobiDB-lite"/>
    </source>
</evidence>
<evidence type="ECO:0000256" key="1">
    <source>
        <dbReference type="SAM" id="Coils"/>
    </source>
</evidence>
<evidence type="ECO:0000313" key="3">
    <source>
        <dbReference type="EMBL" id="QDU76437.1"/>
    </source>
</evidence>
<dbReference type="KEGG" id="bvo:Pan97_34860"/>
<gene>
    <name evidence="3" type="ORF">Pan97_34860</name>
</gene>
<dbReference type="OrthoDB" id="10021150at2"/>
<feature type="compositionally biased region" description="Gly residues" evidence="2">
    <location>
        <begin position="667"/>
        <end position="678"/>
    </location>
</feature>
<reference evidence="4" key="1">
    <citation type="submission" date="2019-02" db="EMBL/GenBank/DDBJ databases">
        <title>Deep-cultivation of Planctomycetes and their phenomic and genomic characterization uncovers novel biology.</title>
        <authorList>
            <person name="Wiegand S."/>
            <person name="Jogler M."/>
            <person name="Boedeker C."/>
            <person name="Pinto D."/>
            <person name="Vollmers J."/>
            <person name="Rivas-Marin E."/>
            <person name="Kohn T."/>
            <person name="Peeters S.H."/>
            <person name="Heuer A."/>
            <person name="Rast P."/>
            <person name="Oberbeckmann S."/>
            <person name="Bunk B."/>
            <person name="Jeske O."/>
            <person name="Meyerdierks A."/>
            <person name="Storesund J.E."/>
            <person name="Kallscheuer N."/>
            <person name="Luecker S."/>
            <person name="Lage O.M."/>
            <person name="Pohl T."/>
            <person name="Merkel B.J."/>
            <person name="Hornburger P."/>
            <person name="Mueller R.-W."/>
            <person name="Bruemmer F."/>
            <person name="Labrenz M."/>
            <person name="Spormann A.M."/>
            <person name="Op den Camp H."/>
            <person name="Overmann J."/>
            <person name="Amann R."/>
            <person name="Jetten M.S.M."/>
            <person name="Mascher T."/>
            <person name="Medema M.H."/>
            <person name="Devos D.P."/>
            <person name="Kaster A.-K."/>
            <person name="Ovreas L."/>
            <person name="Rohde M."/>
            <person name="Galperin M.Y."/>
            <person name="Jogler C."/>
        </authorList>
    </citation>
    <scope>NUCLEOTIDE SEQUENCE [LARGE SCALE GENOMIC DNA]</scope>
    <source>
        <strain evidence="4">Pan97</strain>
    </source>
</reference>
<dbReference type="RefSeq" id="WP_144974549.1">
    <property type="nucleotide sequence ID" value="NZ_CP036289.1"/>
</dbReference>
<protein>
    <submittedName>
        <fullName evidence="3">Uncharacterized protein</fullName>
    </submittedName>
</protein>
<dbReference type="Proteomes" id="UP000318626">
    <property type="component" value="Chromosome"/>
</dbReference>
<evidence type="ECO:0000313" key="4">
    <source>
        <dbReference type="Proteomes" id="UP000318626"/>
    </source>
</evidence>